<evidence type="ECO:0000313" key="4">
    <source>
        <dbReference type="Proteomes" id="UP000660885"/>
    </source>
</evidence>
<dbReference type="InterPro" id="IPR052738">
    <property type="entry name" value="ABC-Tungstate_binding"/>
</dbReference>
<gene>
    <name evidence="3" type="ORF">JMJ56_32720</name>
</gene>
<evidence type="ECO:0000259" key="2">
    <source>
        <dbReference type="Pfam" id="PF12849"/>
    </source>
</evidence>
<feature type="domain" description="PBP" evidence="2">
    <location>
        <begin position="27"/>
        <end position="255"/>
    </location>
</feature>
<accession>A0ABS1UDH6</accession>
<dbReference type="PANTHER" id="PTHR37945">
    <property type="entry name" value="EXTRACELLULAR TUNGSTATE BINDING PROTEIN"/>
    <property type="match status" value="1"/>
</dbReference>
<comment type="caution">
    <text evidence="3">The sequence shown here is derived from an EMBL/GenBank/DDBJ whole genome shotgun (WGS) entry which is preliminary data.</text>
</comment>
<dbReference type="Proteomes" id="UP000660885">
    <property type="component" value="Unassembled WGS sequence"/>
</dbReference>
<dbReference type="InterPro" id="IPR024370">
    <property type="entry name" value="PBP_domain"/>
</dbReference>
<sequence length="298" mass="32512">MAILRRTLPALLASLTASSRPALAQPQSAPFITIASTTSTEQSGVFGHILPAFTRITDIAVHVVACGTGQALDIDRRGQADVVFTHDRPEEARFVAEGFAAPCGRRPVMYNDFVLAGPITDPANIRGLHDAAEALCRVAAARAPFISRGDRSGTYTRELRLWQLAGLDPSGDRGSWYRTVGQSMLPALNTAAAQQAYILTDRGTWIVFHKECGLDVLVEGDRHLYNQYGVMVVNPVRFPQIKMKVGQAFVDWVTGPVGQAAIASHRFQGEQLSFPMRAPLMRDPVLTKDVEPPPPRWA</sequence>
<organism evidence="3 4">
    <name type="scientific">Belnapia arida</name>
    <dbReference type="NCBI Taxonomy" id="2804533"/>
    <lineage>
        <taxon>Bacteria</taxon>
        <taxon>Pseudomonadati</taxon>
        <taxon>Pseudomonadota</taxon>
        <taxon>Alphaproteobacteria</taxon>
        <taxon>Acetobacterales</taxon>
        <taxon>Roseomonadaceae</taxon>
        <taxon>Belnapia</taxon>
    </lineage>
</organism>
<evidence type="ECO:0000256" key="1">
    <source>
        <dbReference type="SAM" id="SignalP"/>
    </source>
</evidence>
<dbReference type="RefSeq" id="WP_202836053.1">
    <property type="nucleotide sequence ID" value="NZ_JAETWB010000111.1"/>
</dbReference>
<dbReference type="Gene3D" id="3.40.190.10">
    <property type="entry name" value="Periplasmic binding protein-like II"/>
    <property type="match status" value="2"/>
</dbReference>
<dbReference type="SUPFAM" id="SSF53850">
    <property type="entry name" value="Periplasmic binding protein-like II"/>
    <property type="match status" value="1"/>
</dbReference>
<name>A0ABS1UDH6_9PROT</name>
<protein>
    <submittedName>
        <fullName evidence="3">Substrate-binding domain-containing protein</fullName>
    </submittedName>
</protein>
<keyword evidence="1" id="KW-0732">Signal</keyword>
<evidence type="ECO:0000313" key="3">
    <source>
        <dbReference type="EMBL" id="MBL6082723.1"/>
    </source>
</evidence>
<keyword evidence="4" id="KW-1185">Reference proteome</keyword>
<reference evidence="3 4" key="1">
    <citation type="submission" date="2021-01" db="EMBL/GenBank/DDBJ databases">
        <title>Belnapia mucosa sp. nov. and Belnapia arida sp. nov., isolated from the Tabernas Desert (Almeria, Spain).</title>
        <authorList>
            <person name="Molina-Menor E."/>
            <person name="Vidal-Verdu A."/>
            <person name="Calonge A."/>
            <person name="Satari L."/>
            <person name="Pereto J."/>
            <person name="Porcar M."/>
        </authorList>
    </citation>
    <scope>NUCLEOTIDE SEQUENCE [LARGE SCALE GENOMIC DNA]</scope>
    <source>
        <strain evidence="3 4">T18</strain>
    </source>
</reference>
<dbReference type="Pfam" id="PF12849">
    <property type="entry name" value="PBP_like_2"/>
    <property type="match status" value="1"/>
</dbReference>
<proteinExistence type="predicted"/>
<feature type="signal peptide" evidence="1">
    <location>
        <begin position="1"/>
        <end position="24"/>
    </location>
</feature>
<dbReference type="PANTHER" id="PTHR37945:SF1">
    <property type="entry name" value="EXTRACELLULAR TUNGSTATE BINDING PROTEIN"/>
    <property type="match status" value="1"/>
</dbReference>
<feature type="chain" id="PRO_5046188056" evidence="1">
    <location>
        <begin position="25"/>
        <end position="298"/>
    </location>
</feature>
<dbReference type="EMBL" id="JAETWB010000111">
    <property type="protein sequence ID" value="MBL6082723.1"/>
    <property type="molecule type" value="Genomic_DNA"/>
</dbReference>